<gene>
    <name evidence="3" type="ORF">F6J85_02185</name>
</gene>
<protein>
    <submittedName>
        <fullName evidence="3">Carboxymuconolactone decarboxylase family protein</fullName>
    </submittedName>
</protein>
<dbReference type="Gene3D" id="1.20.1290.10">
    <property type="entry name" value="AhpD-like"/>
    <property type="match status" value="1"/>
</dbReference>
<dbReference type="KEGG" id="mlz:F6J85_02185"/>
<evidence type="ECO:0000313" key="4">
    <source>
        <dbReference type="Proteomes" id="UP000325516"/>
    </source>
</evidence>
<feature type="region of interest" description="Disordered" evidence="1">
    <location>
        <begin position="10"/>
        <end position="42"/>
    </location>
</feature>
<accession>A0A5J6L0R9</accession>
<feature type="compositionally biased region" description="Basic residues" evidence="1">
    <location>
        <begin position="17"/>
        <end position="26"/>
    </location>
</feature>
<sequence length="249" mass="26588">MPRCSRCWCRPPERGRGGRRSRHPRRRDGAARRPRSAVAPPAILVREEARMPTGQDARRLPLRRPEELDAEQSGLYARIVGGPRASQSVPVTAPDGSLLGPFAVMALAPEVGDAVQQLGAALRVSTGVDPLTREAAILLVAAHHRCEFEWFAHSGAAGRAGLTEGQLAALRDGRVPAELPPLTTAVLEVVDSLLRHRSLDDAEYAAAAASLGEQALAEVVWLTGYYSMLAVALATFEPPNPLSGGVTFT</sequence>
<dbReference type="PANTHER" id="PTHR34846:SF11">
    <property type="entry name" value="4-CARBOXYMUCONOLACTONE DECARBOXYLASE FAMILY PROTEIN (AFU_ORTHOLOGUE AFUA_6G11590)"/>
    <property type="match status" value="1"/>
</dbReference>
<reference evidence="4" key="1">
    <citation type="submission" date="2019-09" db="EMBL/GenBank/DDBJ databases">
        <title>Mumia zhuanghuii sp. nov. isolated from the intestinal contents of plateau pika (Ochotona curzoniae) in the Qinghai-Tibet plateau of China.</title>
        <authorList>
            <person name="Tian Z."/>
        </authorList>
    </citation>
    <scope>NUCLEOTIDE SEQUENCE [LARGE SCALE GENOMIC DNA]</scope>
    <source>
        <strain evidence="4">L-031</strain>
    </source>
</reference>
<dbReference type="AlphaFoldDB" id="A0A5J6L0R9"/>
<dbReference type="EMBL" id="CP044232">
    <property type="protein sequence ID" value="QEW02022.1"/>
    <property type="molecule type" value="Genomic_DNA"/>
</dbReference>
<dbReference type="InterPro" id="IPR003779">
    <property type="entry name" value="CMD-like"/>
</dbReference>
<dbReference type="Proteomes" id="UP000325516">
    <property type="component" value="Chromosome"/>
</dbReference>
<keyword evidence="4" id="KW-1185">Reference proteome</keyword>
<evidence type="ECO:0000313" key="3">
    <source>
        <dbReference type="EMBL" id="QEW02022.1"/>
    </source>
</evidence>
<dbReference type="Pfam" id="PF02627">
    <property type="entry name" value="CMD"/>
    <property type="match status" value="1"/>
</dbReference>
<dbReference type="InterPro" id="IPR029032">
    <property type="entry name" value="AhpD-like"/>
</dbReference>
<dbReference type="GO" id="GO:0051920">
    <property type="term" value="F:peroxiredoxin activity"/>
    <property type="evidence" value="ECO:0007669"/>
    <property type="project" value="InterPro"/>
</dbReference>
<organism evidence="3 4">
    <name type="scientific">Microbacterium lushaniae</name>
    <dbReference type="NCBI Taxonomy" id="2614639"/>
    <lineage>
        <taxon>Bacteria</taxon>
        <taxon>Bacillati</taxon>
        <taxon>Actinomycetota</taxon>
        <taxon>Actinomycetes</taxon>
        <taxon>Micrococcales</taxon>
        <taxon>Microbacteriaceae</taxon>
        <taxon>Microbacterium</taxon>
    </lineage>
</organism>
<dbReference type="SUPFAM" id="SSF69118">
    <property type="entry name" value="AhpD-like"/>
    <property type="match status" value="1"/>
</dbReference>
<feature type="domain" description="Carboxymuconolactone decarboxylase-like" evidence="2">
    <location>
        <begin position="109"/>
        <end position="190"/>
    </location>
</feature>
<evidence type="ECO:0000256" key="1">
    <source>
        <dbReference type="SAM" id="MobiDB-lite"/>
    </source>
</evidence>
<evidence type="ECO:0000259" key="2">
    <source>
        <dbReference type="Pfam" id="PF02627"/>
    </source>
</evidence>
<dbReference type="PANTHER" id="PTHR34846">
    <property type="entry name" value="4-CARBOXYMUCONOLACTONE DECARBOXYLASE FAMILY PROTEIN (AFU_ORTHOLOGUE AFUA_6G11590)"/>
    <property type="match status" value="1"/>
</dbReference>
<proteinExistence type="predicted"/>
<name>A0A5J6L0R9_9MICO</name>